<name>A0A9D1HYX2_9FIRM</name>
<comment type="similarity">
    <text evidence="5">Belongs to the FNT transporter (TC 1.A.16) family.</text>
</comment>
<dbReference type="Gene3D" id="1.20.1080.10">
    <property type="entry name" value="Glycerol uptake facilitator protein"/>
    <property type="match status" value="1"/>
</dbReference>
<evidence type="ECO:0000256" key="1">
    <source>
        <dbReference type="ARBA" id="ARBA00004141"/>
    </source>
</evidence>
<evidence type="ECO:0000256" key="5">
    <source>
        <dbReference type="ARBA" id="ARBA00049660"/>
    </source>
</evidence>
<comment type="subcellular location">
    <subcellularLocation>
        <location evidence="1">Membrane</location>
        <topology evidence="1">Multi-pass membrane protein</topology>
    </subcellularLocation>
</comment>
<sequence>MKTLTSAEILEKVSESSISKATAGAGRLLLLAVMAGAFIAFGAQASAMASFNLTMNPETFGLGRLASAAVFPVGLMMVVLCGAELFTGNTLMITGVLDRKIKISSMMRNWIVVYVGNFTGALIIAVFINCSGLLESGGGLLGAATVNTAVSKVSLSFGKAFLLGIMCNWLVCLAVWMSTGASETMGKIFSIFFCIGLFVLSGFEHSVANMYFIPSGMMAAACDSYVQLSGADVSGLTLYGFLMNNLLPVTLGNIIGGGIFVGMAYWFSWKKLQ</sequence>
<dbReference type="PANTHER" id="PTHR30520:SF6">
    <property type="entry name" value="FORMATE_NITRATE FAMILY TRANSPORTER (EUROFUNG)"/>
    <property type="match status" value="1"/>
</dbReference>
<feature type="transmembrane region" description="Helical" evidence="6">
    <location>
        <begin position="154"/>
        <end position="176"/>
    </location>
</feature>
<dbReference type="NCBIfam" id="TIGR00790">
    <property type="entry name" value="fnt"/>
    <property type="match status" value="1"/>
</dbReference>
<gene>
    <name evidence="7" type="ORF">IAC50_01480</name>
</gene>
<proteinExistence type="inferred from homology"/>
<dbReference type="AlphaFoldDB" id="A0A9D1HYX2"/>
<dbReference type="Proteomes" id="UP000824090">
    <property type="component" value="Unassembled WGS sequence"/>
</dbReference>
<dbReference type="PANTHER" id="PTHR30520">
    <property type="entry name" value="FORMATE TRANSPORTER-RELATED"/>
    <property type="match status" value="1"/>
</dbReference>
<dbReference type="InterPro" id="IPR000292">
    <property type="entry name" value="For/NO2_transpt"/>
</dbReference>
<keyword evidence="3 6" id="KW-1133">Transmembrane helix</keyword>
<keyword evidence="4 6" id="KW-0472">Membrane</keyword>
<feature type="transmembrane region" description="Helical" evidence="6">
    <location>
        <begin position="28"/>
        <end position="49"/>
    </location>
</feature>
<evidence type="ECO:0000256" key="4">
    <source>
        <dbReference type="ARBA" id="ARBA00023136"/>
    </source>
</evidence>
<dbReference type="PROSITE" id="PS01006">
    <property type="entry name" value="FORMATE_NITRITE_TP_2"/>
    <property type="match status" value="1"/>
</dbReference>
<dbReference type="InterPro" id="IPR023271">
    <property type="entry name" value="Aquaporin-like"/>
</dbReference>
<dbReference type="GO" id="GO:0015499">
    <property type="term" value="F:formate transmembrane transporter activity"/>
    <property type="evidence" value="ECO:0007669"/>
    <property type="project" value="TreeGrafter"/>
</dbReference>
<comment type="caution">
    <text evidence="7">The sequence shown here is derived from an EMBL/GenBank/DDBJ whole genome shotgun (WGS) entry which is preliminary data.</text>
</comment>
<protein>
    <submittedName>
        <fullName evidence="7">Formate/nitrite transporter family protein</fullName>
    </submittedName>
</protein>
<reference evidence="7" key="1">
    <citation type="submission" date="2020-10" db="EMBL/GenBank/DDBJ databases">
        <authorList>
            <person name="Gilroy R."/>
        </authorList>
    </citation>
    <scope>NUCLEOTIDE SEQUENCE</scope>
    <source>
        <strain evidence="7">ChiHcec3-6078</strain>
    </source>
</reference>
<dbReference type="GO" id="GO:0005886">
    <property type="term" value="C:plasma membrane"/>
    <property type="evidence" value="ECO:0007669"/>
    <property type="project" value="TreeGrafter"/>
</dbReference>
<accession>A0A9D1HYX2</accession>
<feature type="transmembrane region" description="Helical" evidence="6">
    <location>
        <begin position="246"/>
        <end position="267"/>
    </location>
</feature>
<feature type="transmembrane region" description="Helical" evidence="6">
    <location>
        <begin position="188"/>
        <end position="208"/>
    </location>
</feature>
<evidence type="ECO:0000256" key="2">
    <source>
        <dbReference type="ARBA" id="ARBA00022692"/>
    </source>
</evidence>
<dbReference type="EMBL" id="DVMP01000034">
    <property type="protein sequence ID" value="HIU25153.1"/>
    <property type="molecule type" value="Genomic_DNA"/>
</dbReference>
<evidence type="ECO:0000313" key="7">
    <source>
        <dbReference type="EMBL" id="HIU25153.1"/>
    </source>
</evidence>
<organism evidence="7 8">
    <name type="scientific">Candidatus Allocopromorpha excrementigallinarum</name>
    <dbReference type="NCBI Taxonomy" id="2840742"/>
    <lineage>
        <taxon>Bacteria</taxon>
        <taxon>Bacillati</taxon>
        <taxon>Bacillota</taxon>
        <taxon>Clostridia</taxon>
        <taxon>Eubacteriales</taxon>
        <taxon>Eubacteriaceae</taxon>
        <taxon>Eubacteriaceae incertae sedis</taxon>
        <taxon>Candidatus Allocopromorpha</taxon>
    </lineage>
</organism>
<dbReference type="PROSITE" id="PS01005">
    <property type="entry name" value="FORMATE_NITRITE_TP_1"/>
    <property type="match status" value="1"/>
</dbReference>
<dbReference type="InterPro" id="IPR024002">
    <property type="entry name" value="For/NO2_transpt_CS"/>
</dbReference>
<reference evidence="7" key="2">
    <citation type="journal article" date="2021" name="PeerJ">
        <title>Extensive microbial diversity within the chicken gut microbiome revealed by metagenomics and culture.</title>
        <authorList>
            <person name="Gilroy R."/>
            <person name="Ravi A."/>
            <person name="Getino M."/>
            <person name="Pursley I."/>
            <person name="Horton D.L."/>
            <person name="Alikhan N.F."/>
            <person name="Baker D."/>
            <person name="Gharbi K."/>
            <person name="Hall N."/>
            <person name="Watson M."/>
            <person name="Adriaenssens E.M."/>
            <person name="Foster-Nyarko E."/>
            <person name="Jarju S."/>
            <person name="Secka A."/>
            <person name="Antonio M."/>
            <person name="Oren A."/>
            <person name="Chaudhuri R.R."/>
            <person name="La Ragione R."/>
            <person name="Hildebrand F."/>
            <person name="Pallen M.J."/>
        </authorList>
    </citation>
    <scope>NUCLEOTIDE SEQUENCE</scope>
    <source>
        <strain evidence="7">ChiHcec3-6078</strain>
    </source>
</reference>
<evidence type="ECO:0000256" key="3">
    <source>
        <dbReference type="ARBA" id="ARBA00022989"/>
    </source>
</evidence>
<dbReference type="Pfam" id="PF01226">
    <property type="entry name" value="Form_Nir_trans"/>
    <property type="match status" value="1"/>
</dbReference>
<feature type="transmembrane region" description="Helical" evidence="6">
    <location>
        <begin position="109"/>
        <end position="134"/>
    </location>
</feature>
<evidence type="ECO:0000256" key="6">
    <source>
        <dbReference type="SAM" id="Phobius"/>
    </source>
</evidence>
<feature type="transmembrane region" description="Helical" evidence="6">
    <location>
        <begin position="69"/>
        <end position="97"/>
    </location>
</feature>
<keyword evidence="2 6" id="KW-0812">Transmembrane</keyword>
<evidence type="ECO:0000313" key="8">
    <source>
        <dbReference type="Proteomes" id="UP000824090"/>
    </source>
</evidence>